<feature type="compositionally biased region" description="Polar residues" evidence="1">
    <location>
        <begin position="42"/>
        <end position="55"/>
    </location>
</feature>
<name>A0A5J4T9K9_9EUKA</name>
<gene>
    <name evidence="2" type="ORF">EZS28_049376</name>
</gene>
<protein>
    <submittedName>
        <fullName evidence="2">Uncharacterized protein</fullName>
    </submittedName>
</protein>
<comment type="caution">
    <text evidence="2">The sequence shown here is derived from an EMBL/GenBank/DDBJ whole genome shotgun (WGS) entry which is preliminary data.</text>
</comment>
<feature type="region of interest" description="Disordered" evidence="1">
    <location>
        <begin position="1"/>
        <end position="20"/>
    </location>
</feature>
<feature type="compositionally biased region" description="Polar residues" evidence="1">
    <location>
        <begin position="85"/>
        <end position="96"/>
    </location>
</feature>
<sequence>MAEELASYEQQPERDISCFDGTKDAQAVDWTELDSFTDPIPRQSNSGIQSQNMESCSKLGSSSLIDLQTTRRDEYPIDNDPHFGSSEQQGRCSQQTRVEKRLYDKTRNTSANNGITSVLPST</sequence>
<dbReference type="AlphaFoldDB" id="A0A5J4T9K9"/>
<feature type="region of interest" description="Disordered" evidence="1">
    <location>
        <begin position="74"/>
        <end position="97"/>
    </location>
</feature>
<proteinExistence type="predicted"/>
<reference evidence="2 3" key="1">
    <citation type="submission" date="2019-03" db="EMBL/GenBank/DDBJ databases">
        <title>Single cell metagenomics reveals metabolic interactions within the superorganism composed of flagellate Streblomastix strix and complex community of Bacteroidetes bacteria on its surface.</title>
        <authorList>
            <person name="Treitli S.C."/>
            <person name="Kolisko M."/>
            <person name="Husnik F."/>
            <person name="Keeling P."/>
            <person name="Hampl V."/>
        </authorList>
    </citation>
    <scope>NUCLEOTIDE SEQUENCE [LARGE SCALE GENOMIC DNA]</scope>
    <source>
        <strain evidence="2">ST1C</strain>
    </source>
</reference>
<feature type="region of interest" description="Disordered" evidence="1">
    <location>
        <begin position="35"/>
        <end position="55"/>
    </location>
</feature>
<evidence type="ECO:0000256" key="1">
    <source>
        <dbReference type="SAM" id="MobiDB-lite"/>
    </source>
</evidence>
<feature type="compositionally biased region" description="Basic and acidic residues" evidence="1">
    <location>
        <begin position="11"/>
        <end position="20"/>
    </location>
</feature>
<organism evidence="2 3">
    <name type="scientific">Streblomastix strix</name>
    <dbReference type="NCBI Taxonomy" id="222440"/>
    <lineage>
        <taxon>Eukaryota</taxon>
        <taxon>Metamonada</taxon>
        <taxon>Preaxostyla</taxon>
        <taxon>Oxymonadida</taxon>
        <taxon>Streblomastigidae</taxon>
        <taxon>Streblomastix</taxon>
    </lineage>
</organism>
<dbReference type="EMBL" id="SNRW01035175">
    <property type="protein sequence ID" value="KAA6355096.1"/>
    <property type="molecule type" value="Genomic_DNA"/>
</dbReference>
<evidence type="ECO:0000313" key="3">
    <source>
        <dbReference type="Proteomes" id="UP000324800"/>
    </source>
</evidence>
<feature type="compositionally biased region" description="Polar residues" evidence="1">
    <location>
        <begin position="108"/>
        <end position="122"/>
    </location>
</feature>
<accession>A0A5J4T9K9</accession>
<feature type="region of interest" description="Disordered" evidence="1">
    <location>
        <begin position="103"/>
        <end position="122"/>
    </location>
</feature>
<dbReference type="Proteomes" id="UP000324800">
    <property type="component" value="Unassembled WGS sequence"/>
</dbReference>
<evidence type="ECO:0000313" key="2">
    <source>
        <dbReference type="EMBL" id="KAA6355096.1"/>
    </source>
</evidence>